<feature type="domain" description="Alpha 1,4-glycosyltransferase" evidence="1">
    <location>
        <begin position="8"/>
        <end position="110"/>
    </location>
</feature>
<protein>
    <recommendedName>
        <fullName evidence="1">Alpha 1,4-glycosyltransferase domain-containing protein</fullName>
    </recommendedName>
</protein>
<evidence type="ECO:0000313" key="3">
    <source>
        <dbReference type="Proteomes" id="UP001497623"/>
    </source>
</evidence>
<gene>
    <name evidence="2" type="ORF">MNOR_LOCUS33520</name>
</gene>
<evidence type="ECO:0000259" key="1">
    <source>
        <dbReference type="Pfam" id="PF04572"/>
    </source>
</evidence>
<reference evidence="2 3" key="1">
    <citation type="submission" date="2024-05" db="EMBL/GenBank/DDBJ databases">
        <authorList>
            <person name="Wallberg A."/>
        </authorList>
    </citation>
    <scope>NUCLEOTIDE SEQUENCE [LARGE SCALE GENOMIC DNA]</scope>
</reference>
<organism evidence="2 3">
    <name type="scientific">Meganyctiphanes norvegica</name>
    <name type="common">Northern krill</name>
    <name type="synonym">Thysanopoda norvegica</name>
    <dbReference type="NCBI Taxonomy" id="48144"/>
    <lineage>
        <taxon>Eukaryota</taxon>
        <taxon>Metazoa</taxon>
        <taxon>Ecdysozoa</taxon>
        <taxon>Arthropoda</taxon>
        <taxon>Crustacea</taxon>
        <taxon>Multicrustacea</taxon>
        <taxon>Malacostraca</taxon>
        <taxon>Eumalacostraca</taxon>
        <taxon>Eucarida</taxon>
        <taxon>Euphausiacea</taxon>
        <taxon>Euphausiidae</taxon>
        <taxon>Meganyctiphanes</taxon>
    </lineage>
</organism>
<accession>A0AAV2SB85</accession>
<comment type="caution">
    <text evidence="2">The sequence shown here is derived from an EMBL/GenBank/DDBJ whole genome shotgun (WGS) entry which is preliminary data.</text>
</comment>
<feature type="non-terminal residue" evidence="2">
    <location>
        <position position="1"/>
    </location>
</feature>
<dbReference type="AlphaFoldDB" id="A0AAV2SB85"/>
<dbReference type="InterPro" id="IPR007652">
    <property type="entry name" value="A1-4-GlycosylTfrase_dom"/>
</dbReference>
<dbReference type="EMBL" id="CAXKWB010048560">
    <property type="protein sequence ID" value="CAL4166816.1"/>
    <property type="molecule type" value="Genomic_DNA"/>
</dbReference>
<proteinExistence type="predicted"/>
<dbReference type="Proteomes" id="UP001497623">
    <property type="component" value="Unassembled WGS sequence"/>
</dbReference>
<keyword evidence="3" id="KW-1185">Reference proteome</keyword>
<sequence length="118" mass="13861">YITAISAINGVVPKMCNTVHKYLKNLTWVDPNPCPDFRIVPEHYFFPYQWNHAERPFKDKSFDTKSLEVFNQSYVIHFASGRTQKTIVKLGAKSMYEESSRRFCPFIFSTLQQRNVAF</sequence>
<evidence type="ECO:0000313" key="2">
    <source>
        <dbReference type="EMBL" id="CAL4166816.1"/>
    </source>
</evidence>
<dbReference type="Pfam" id="PF04572">
    <property type="entry name" value="Gb3_synth"/>
    <property type="match status" value="1"/>
</dbReference>
<name>A0AAV2SB85_MEGNR</name>